<gene>
    <name evidence="4" type="ORF">DDZ18_03685</name>
</gene>
<dbReference type="EMBL" id="QEXV01000001">
    <property type="protein sequence ID" value="PWE18704.1"/>
    <property type="molecule type" value="Genomic_DNA"/>
</dbReference>
<dbReference type="GO" id="GO:0030170">
    <property type="term" value="F:pyridoxal phosphate binding"/>
    <property type="evidence" value="ECO:0007669"/>
    <property type="project" value="TreeGrafter"/>
</dbReference>
<dbReference type="Proteomes" id="UP000245168">
    <property type="component" value="Unassembled WGS sequence"/>
</dbReference>
<keyword evidence="4" id="KW-0032">Aminotransferase</keyword>
<dbReference type="CDD" id="cd00616">
    <property type="entry name" value="AHBA_syn"/>
    <property type="match status" value="1"/>
</dbReference>
<dbReference type="PANTHER" id="PTHR30244:SF42">
    <property type="entry name" value="UDP-2-ACETAMIDO-2-DEOXY-3-OXO-D-GLUCURONATE AMINOTRANSFERASE"/>
    <property type="match status" value="1"/>
</dbReference>
<reference evidence="5" key="1">
    <citation type="submission" date="2018-05" db="EMBL/GenBank/DDBJ databases">
        <authorList>
            <person name="Liu B.-T."/>
        </authorList>
    </citation>
    <scope>NUCLEOTIDE SEQUENCE [LARGE SCALE GENOMIC DNA]</scope>
    <source>
        <strain evidence="5">WD6-1</strain>
    </source>
</reference>
<dbReference type="InterPro" id="IPR015421">
    <property type="entry name" value="PyrdxlP-dep_Trfase_major"/>
</dbReference>
<dbReference type="Pfam" id="PF01041">
    <property type="entry name" value="DegT_DnrJ_EryC1"/>
    <property type="match status" value="1"/>
</dbReference>
<comment type="similarity">
    <text evidence="3">Belongs to the DegT/DnrJ/EryC1 family.</text>
</comment>
<protein>
    <submittedName>
        <fullName evidence="4">Aminotransferase DegT</fullName>
    </submittedName>
</protein>
<feature type="modified residue" description="N6-(pyridoxal phosphate)lysine" evidence="2">
    <location>
        <position position="195"/>
    </location>
</feature>
<keyword evidence="4" id="KW-0808">Transferase</keyword>
<evidence type="ECO:0000256" key="1">
    <source>
        <dbReference type="PIRSR" id="PIRSR000390-1"/>
    </source>
</evidence>
<keyword evidence="5" id="KW-1185">Reference proteome</keyword>
<dbReference type="AlphaFoldDB" id="A0A2U2BXK6"/>
<dbReference type="Gene3D" id="3.40.640.10">
    <property type="entry name" value="Type I PLP-dependent aspartate aminotransferase-like (Major domain)"/>
    <property type="match status" value="1"/>
</dbReference>
<dbReference type="RefSeq" id="WP_109251978.1">
    <property type="nucleotide sequence ID" value="NZ_QEXV01000001.1"/>
</dbReference>
<dbReference type="GO" id="GO:0000271">
    <property type="term" value="P:polysaccharide biosynthetic process"/>
    <property type="evidence" value="ECO:0007669"/>
    <property type="project" value="TreeGrafter"/>
</dbReference>
<dbReference type="PANTHER" id="PTHR30244">
    <property type="entry name" value="TRANSAMINASE"/>
    <property type="match status" value="1"/>
</dbReference>
<evidence type="ECO:0000313" key="5">
    <source>
        <dbReference type="Proteomes" id="UP000245168"/>
    </source>
</evidence>
<dbReference type="PIRSF" id="PIRSF000390">
    <property type="entry name" value="PLP_StrS"/>
    <property type="match status" value="1"/>
</dbReference>
<sequence>MPEMIPFIDLAAQRARIQDRLDAAIDKVIGEGRYILGPEVAELEERLSAYGQAPHALACANGTDALALPLMAWGIKPGDAVFAPSFTFAATAEVVAWLGATVVFVDIDPETYCMDPDRLAEAVEWAKGQDGLNPAVVIAVDLFGQPADYPRIAEICRENDLKLIADSAQGYGCTLDGEHPIHWADVATISFYPAKPLGGYGDGGAVLCKDADLHAVMKSLHVHGEGADRYEYARIGMNSRMDTIQAAVLLVKMDVFDDEIRVRNEAAARYAEGFGDLVRPHKVIEGGRSVWAQYTIEVDDRDGFRAALADRGVPTAVYYPRPLHMHPPYADYPLGPGGLPVTEAAADRVVSLPMDGYLEGERQQRVIEAVRAALG</sequence>
<dbReference type="SUPFAM" id="SSF53383">
    <property type="entry name" value="PLP-dependent transferases"/>
    <property type="match status" value="1"/>
</dbReference>
<dbReference type="Gene3D" id="3.90.1150.10">
    <property type="entry name" value="Aspartate Aminotransferase, domain 1"/>
    <property type="match status" value="1"/>
</dbReference>
<accession>A0A2U2BXK6</accession>
<dbReference type="InterPro" id="IPR000653">
    <property type="entry name" value="DegT/StrS_aminotransferase"/>
</dbReference>
<dbReference type="GO" id="GO:0008483">
    <property type="term" value="F:transaminase activity"/>
    <property type="evidence" value="ECO:0007669"/>
    <property type="project" value="UniProtKB-KW"/>
</dbReference>
<organism evidence="4 5">
    <name type="scientific">Marinicauda salina</name>
    <dbReference type="NCBI Taxonomy" id="2135793"/>
    <lineage>
        <taxon>Bacteria</taxon>
        <taxon>Pseudomonadati</taxon>
        <taxon>Pseudomonadota</taxon>
        <taxon>Alphaproteobacteria</taxon>
        <taxon>Maricaulales</taxon>
        <taxon>Maricaulaceae</taxon>
        <taxon>Marinicauda</taxon>
    </lineage>
</organism>
<dbReference type="InterPro" id="IPR015424">
    <property type="entry name" value="PyrdxlP-dep_Trfase"/>
</dbReference>
<evidence type="ECO:0000256" key="2">
    <source>
        <dbReference type="PIRSR" id="PIRSR000390-2"/>
    </source>
</evidence>
<name>A0A2U2BXK6_9PROT</name>
<evidence type="ECO:0000256" key="3">
    <source>
        <dbReference type="RuleBase" id="RU004508"/>
    </source>
</evidence>
<proteinExistence type="inferred from homology"/>
<comment type="caution">
    <text evidence="4">The sequence shown here is derived from an EMBL/GenBank/DDBJ whole genome shotgun (WGS) entry which is preliminary data.</text>
</comment>
<evidence type="ECO:0000313" key="4">
    <source>
        <dbReference type="EMBL" id="PWE18704.1"/>
    </source>
</evidence>
<dbReference type="InterPro" id="IPR015422">
    <property type="entry name" value="PyrdxlP-dep_Trfase_small"/>
</dbReference>
<keyword evidence="2 3" id="KW-0663">Pyridoxal phosphate</keyword>
<dbReference type="OrthoDB" id="9768668at2"/>
<feature type="active site" description="Proton acceptor" evidence="1">
    <location>
        <position position="195"/>
    </location>
</feature>